<evidence type="ECO:0000313" key="2">
    <source>
        <dbReference type="Proteomes" id="UP000095472"/>
    </source>
</evidence>
<keyword evidence="2" id="KW-1185">Reference proteome</keyword>
<gene>
    <name evidence="1" type="ORF">BH720_033155</name>
</gene>
<protein>
    <submittedName>
        <fullName evidence="1">ATP-binding protein</fullName>
    </submittedName>
</protein>
<keyword evidence="1" id="KW-0547">Nucleotide-binding</keyword>
<keyword evidence="1" id="KW-0067">ATP-binding</keyword>
<proteinExistence type="predicted"/>
<sequence>MVPNFYTSPQTGKAEIAFATPILDENGVRMGAIAINLDLRSIDELIRQRSGLGKSGETYLVGRSAGRTIFISREDNRDGDFSQGVTSPGIQAAIARENASGRSKNYAGEPVIGVYRWLTRHNLALVAEMSQQEAFAPANQLARDIWQMGLSSAALLLVAVYLLSRRISQPVLAIAQTAMQVANGDLNAKAPIQSEDEIGFLARTFNQMTAQLQQSNEQLAESNRTLEQRVEAATAQLQDTLANLSSIIDNIADGLLVADRRGQITRTNPALFELFDFGETDLTGQNCSEFFNREAIDLIAKTQEQPKSVFTAEIELPNQRMGKAVATGIVRPHSRDPEREICIGSVIVFRDITVDKEVDRMKTDFISTVSHELRTPLTSVLGFAKIIKKKLEEVVFPAVQGEDKKTQRAIHQVGANIDIIISEGDRLTALINDVLDIAKMEAGKLEWNMQPLSIEEAIDRAIAATAGLFAHAHLQRIREIEDNLPEVVGDRDRLIQVMINLISNAVKFTTVGSVTCRAQLRDRHLVVSVIDTGTGIAFEDRAKVFEKFKQVGDTLTDKPKGTGLGLPICREIVEHHGGEIWVESELGKGSCFSFTLPLPTPIHDADQFDIEALLLQLQAHAATQQTAVGSQHKSILVVDDDPSIRELLRQELDAHDYDVRQARDG</sequence>
<dbReference type="Proteomes" id="UP000095472">
    <property type="component" value="Chromosome"/>
</dbReference>
<organism evidence="1 2">
    <name type="scientific">Desertifilum tharense IPPAS B-1220</name>
    <dbReference type="NCBI Taxonomy" id="1781255"/>
    <lineage>
        <taxon>Bacteria</taxon>
        <taxon>Bacillati</taxon>
        <taxon>Cyanobacteriota</taxon>
        <taxon>Cyanophyceae</taxon>
        <taxon>Desertifilales</taxon>
        <taxon>Desertifilaceae</taxon>
        <taxon>Desertifilum</taxon>
    </lineage>
</organism>
<evidence type="ECO:0000313" key="1">
    <source>
        <dbReference type="EMBL" id="XPM63917.1"/>
    </source>
</evidence>
<dbReference type="EMBL" id="CP182909">
    <property type="protein sequence ID" value="XPM63917.1"/>
    <property type="molecule type" value="Genomic_DNA"/>
</dbReference>
<name>A0ACD5GT79_9CYAN</name>
<reference evidence="1 2" key="1">
    <citation type="journal article" date="2016" name="Genome Announc.">
        <title>Draft Genome Sequence of the Thermotolerant Cyanobacterium Desertifilum sp. IPPAS B-1220.</title>
        <authorList>
            <person name="Mironov K.S."/>
            <person name="Sinetova M.A."/>
            <person name="Bolatkhan K."/>
            <person name="Zayadan B.K."/>
            <person name="Ustinova V.V."/>
            <person name="Kupriyanova E.V."/>
            <person name="Skrypnik A.N."/>
            <person name="Gogoleva N.E."/>
            <person name="Gogolev Y.V."/>
            <person name="Los D.A."/>
        </authorList>
    </citation>
    <scope>NUCLEOTIDE SEQUENCE [LARGE SCALE GENOMIC DNA]</scope>
    <source>
        <strain evidence="1 2">IPPAS B-1220</strain>
    </source>
</reference>
<accession>A0ACD5GT79</accession>